<keyword evidence="3" id="KW-0472">Membrane</keyword>
<dbReference type="STRING" id="1770053.SAMN05216551_11835"/>
<evidence type="ECO:0000313" key="8">
    <source>
        <dbReference type="EMBL" id="SDV51529.1"/>
    </source>
</evidence>
<evidence type="ECO:0000256" key="4">
    <source>
        <dbReference type="ARBA" id="ARBA00023139"/>
    </source>
</evidence>
<reference evidence="9" key="1">
    <citation type="submission" date="2016-09" db="EMBL/GenBank/DDBJ databases">
        <authorList>
            <person name="Varghese N."/>
            <person name="Submissions S."/>
        </authorList>
    </citation>
    <scope>NUCLEOTIDE SEQUENCE [LARGE SCALE GENOMIC DNA]</scope>
    <source>
        <strain evidence="9">JS23</strain>
    </source>
</reference>
<keyword evidence="4" id="KW-0564">Palmitate</keyword>
<dbReference type="OrthoDB" id="9812878at2"/>
<evidence type="ECO:0000256" key="5">
    <source>
        <dbReference type="ARBA" id="ARBA00023288"/>
    </source>
</evidence>
<keyword evidence="2 7" id="KW-0732">Signal</keyword>
<evidence type="ECO:0000256" key="2">
    <source>
        <dbReference type="ARBA" id="ARBA00022729"/>
    </source>
</evidence>
<feature type="chain" id="PRO_5017417203" description="Lipoprotein" evidence="7">
    <location>
        <begin position="28"/>
        <end position="267"/>
    </location>
</feature>
<keyword evidence="9" id="KW-1185">Reference proteome</keyword>
<evidence type="ECO:0000256" key="7">
    <source>
        <dbReference type="SAM" id="SignalP"/>
    </source>
</evidence>
<proteinExistence type="inferred from homology"/>
<evidence type="ECO:0000256" key="6">
    <source>
        <dbReference type="PIRNR" id="PIRNR002854"/>
    </source>
</evidence>
<dbReference type="Gene3D" id="3.40.190.10">
    <property type="entry name" value="Periplasmic binding protein-like II"/>
    <property type="match status" value="2"/>
</dbReference>
<organism evidence="8 9">
    <name type="scientific">Chitinasiproducens palmae</name>
    <dbReference type="NCBI Taxonomy" id="1770053"/>
    <lineage>
        <taxon>Bacteria</taxon>
        <taxon>Pseudomonadati</taxon>
        <taxon>Pseudomonadota</taxon>
        <taxon>Betaproteobacteria</taxon>
        <taxon>Burkholderiales</taxon>
        <taxon>Burkholderiaceae</taxon>
        <taxon>Chitinasiproducens</taxon>
    </lineage>
</organism>
<dbReference type="AlphaFoldDB" id="A0A1H2PXZ1"/>
<name>A0A1H2PXZ1_9BURK</name>
<dbReference type="CDD" id="cd13597">
    <property type="entry name" value="PBP2_lipoprotein_Tp32"/>
    <property type="match status" value="1"/>
</dbReference>
<dbReference type="NCBIfam" id="TIGR00363">
    <property type="entry name" value="MetQ/NlpA family lipoprotein"/>
    <property type="match status" value="1"/>
</dbReference>
<evidence type="ECO:0000256" key="1">
    <source>
        <dbReference type="ARBA" id="ARBA00004635"/>
    </source>
</evidence>
<dbReference type="PANTHER" id="PTHR30429:SF0">
    <property type="entry name" value="METHIONINE-BINDING LIPOPROTEIN METQ"/>
    <property type="match status" value="1"/>
</dbReference>
<dbReference type="Proteomes" id="UP000243719">
    <property type="component" value="Unassembled WGS sequence"/>
</dbReference>
<dbReference type="GO" id="GO:0016020">
    <property type="term" value="C:membrane"/>
    <property type="evidence" value="ECO:0007669"/>
    <property type="project" value="UniProtKB-SubCell"/>
</dbReference>
<dbReference type="PIRSF" id="PIRSF002854">
    <property type="entry name" value="MetQ"/>
    <property type="match status" value="1"/>
</dbReference>
<gene>
    <name evidence="8" type="ORF">SAMN05216551_11835</name>
</gene>
<dbReference type="Pfam" id="PF03180">
    <property type="entry name" value="Lipoprotein_9"/>
    <property type="match status" value="1"/>
</dbReference>
<accession>A0A1H2PXZ1</accession>
<protein>
    <recommendedName>
        <fullName evidence="6">Lipoprotein</fullName>
    </recommendedName>
</protein>
<evidence type="ECO:0000256" key="3">
    <source>
        <dbReference type="ARBA" id="ARBA00023136"/>
    </source>
</evidence>
<evidence type="ECO:0000313" key="9">
    <source>
        <dbReference type="Proteomes" id="UP000243719"/>
    </source>
</evidence>
<dbReference type="InterPro" id="IPR004872">
    <property type="entry name" value="Lipoprotein_NlpA"/>
</dbReference>
<dbReference type="PANTHER" id="PTHR30429">
    <property type="entry name" value="D-METHIONINE-BINDING LIPOPROTEIN METQ"/>
    <property type="match status" value="1"/>
</dbReference>
<comment type="subcellular location">
    <subcellularLocation>
        <location evidence="1">Membrane</location>
        <topology evidence="1">Lipid-anchor</topology>
    </subcellularLocation>
</comment>
<dbReference type="EMBL" id="FNLO01000018">
    <property type="protein sequence ID" value="SDV51529.1"/>
    <property type="molecule type" value="Genomic_DNA"/>
</dbReference>
<comment type="similarity">
    <text evidence="6">Belongs to the nlpA lipoprotein family.</text>
</comment>
<sequence length="267" mass="28762">MIGHVKRALVAAVAVVGFGALASQASAETLKIGASAVPHAEILNFVKPKLASEGVTLQIVEFSDYVQPNAALADKQLDANFFQHKPYLDSFNKNHGTNIVPVPNGNVHIEPFGVYSRKVKDLKTLKDGATVAIPNDPSNGGRALLLLQKAGLLKLKDPSNLLATPLDVSQNPKHLKFRELEAAQLPRALDDVDIALINTNYALQAGLNPTRDALLIESKDSPYANFIAARPDNANSPALRKLVNALHTPETRQFIVDKYKGAIVPAF</sequence>
<dbReference type="SUPFAM" id="SSF53850">
    <property type="entry name" value="Periplasmic binding protein-like II"/>
    <property type="match status" value="1"/>
</dbReference>
<dbReference type="RefSeq" id="WP_091913256.1">
    <property type="nucleotide sequence ID" value="NZ_FNLO01000018.1"/>
</dbReference>
<feature type="signal peptide" evidence="7">
    <location>
        <begin position="1"/>
        <end position="27"/>
    </location>
</feature>
<keyword evidence="5 6" id="KW-0449">Lipoprotein</keyword>